<organism evidence="1 2">
    <name type="scientific">Leucogyrophana mollusca</name>
    <dbReference type="NCBI Taxonomy" id="85980"/>
    <lineage>
        <taxon>Eukaryota</taxon>
        <taxon>Fungi</taxon>
        <taxon>Dikarya</taxon>
        <taxon>Basidiomycota</taxon>
        <taxon>Agaricomycotina</taxon>
        <taxon>Agaricomycetes</taxon>
        <taxon>Agaricomycetidae</taxon>
        <taxon>Boletales</taxon>
        <taxon>Boletales incertae sedis</taxon>
        <taxon>Leucogyrophana</taxon>
    </lineage>
</organism>
<gene>
    <name evidence="1" type="ORF">BV22DRAFT_578440</name>
</gene>
<comment type="caution">
    <text evidence="1">The sequence shown here is derived from an EMBL/GenBank/DDBJ whole genome shotgun (WGS) entry which is preliminary data.</text>
</comment>
<name>A0ACB8BCV2_9AGAM</name>
<evidence type="ECO:0000313" key="2">
    <source>
        <dbReference type="Proteomes" id="UP000790709"/>
    </source>
</evidence>
<protein>
    <submittedName>
        <fullName evidence="1">Uncharacterized protein</fullName>
    </submittedName>
</protein>
<dbReference type="Proteomes" id="UP000790709">
    <property type="component" value="Unassembled WGS sequence"/>
</dbReference>
<dbReference type="EMBL" id="MU266450">
    <property type="protein sequence ID" value="KAH7923527.1"/>
    <property type="molecule type" value="Genomic_DNA"/>
</dbReference>
<reference evidence="1" key="1">
    <citation type="journal article" date="2021" name="New Phytol.">
        <title>Evolutionary innovations through gain and loss of genes in the ectomycorrhizal Boletales.</title>
        <authorList>
            <person name="Wu G."/>
            <person name="Miyauchi S."/>
            <person name="Morin E."/>
            <person name="Kuo A."/>
            <person name="Drula E."/>
            <person name="Varga T."/>
            <person name="Kohler A."/>
            <person name="Feng B."/>
            <person name="Cao Y."/>
            <person name="Lipzen A."/>
            <person name="Daum C."/>
            <person name="Hundley H."/>
            <person name="Pangilinan J."/>
            <person name="Johnson J."/>
            <person name="Barry K."/>
            <person name="LaButti K."/>
            <person name="Ng V."/>
            <person name="Ahrendt S."/>
            <person name="Min B."/>
            <person name="Choi I.G."/>
            <person name="Park H."/>
            <person name="Plett J.M."/>
            <person name="Magnuson J."/>
            <person name="Spatafora J.W."/>
            <person name="Nagy L.G."/>
            <person name="Henrissat B."/>
            <person name="Grigoriev I.V."/>
            <person name="Yang Z.L."/>
            <person name="Xu J."/>
            <person name="Martin F.M."/>
        </authorList>
    </citation>
    <scope>NUCLEOTIDE SEQUENCE</scope>
    <source>
        <strain evidence="1">KUC20120723A-06</strain>
    </source>
</reference>
<sequence>MRQTRPLPDTHPEFSFIEWPGFCEYRVENWRLARDGSGRIIRGAVTWTWADPIVPVILSLLWPRVRWGLLTGTLAVVLIAVFVWFRCSQVLHESVLLFPPHGIQFECHRGFPLFSPFFVSRNFIHMSTLEDFVIHEGLRRWDVRYFLAAFKRSVTGELSIKNLLPHFAVLLEVYQGAQRTMFRRDLDTPEG</sequence>
<evidence type="ECO:0000313" key="1">
    <source>
        <dbReference type="EMBL" id="KAH7923527.1"/>
    </source>
</evidence>
<keyword evidence="2" id="KW-1185">Reference proteome</keyword>
<proteinExistence type="predicted"/>
<accession>A0ACB8BCV2</accession>